<dbReference type="EC" id="3.2.1.-" evidence="7"/>
<feature type="active site" description="Proton donor" evidence="5">
    <location>
        <position position="373"/>
    </location>
</feature>
<sequence>MARKYMIIGLLIVGQVLDLSCASSEDNHVEFMSRKERNSLKEEARDMFYHAYNAYMDNAYPADELMPLSCKGRYRGSEPDRGDIDSTLGNFSLTLVDTLDTLVVLGDLGEFENAVKLIVTNVTFDTDVIVSLFETNIRMLGGLLSGHILAEYLQIRADIMPWYRGELLALAKDLGYRFLPAFNTTTGIPYGRINLQNGMKGIPAEMCRETCTACAGSMILEMATLSRLTGETIFEEKAQKAMDALWKMRHRGTDLMGSVLNVHSGDWVRRDSGVGAGIDSYYEYCLKAYILLGDEKYLGRFNKHYQAVMKYVSQGPMLLDVHMHRPNTNSKNFMDALLAFWPGLQVLKGDIKPAVETHEMLYQVMQRHNFIPEAFTTDFQVHWGHHPLRPEFLESTYFLYRATGDHYYLGVGRKVLKSLQTYARVPCGYAAVSDVRTNKHDDTMESFVLSETFKYLFLLFAEPSELVLDLDEFIFTTEGHLLPLTLAAVRSNFSSEIDLDAVEVEELDRTCPNSLHLFPASVRQPLRNMVEDVCPRRTVKRRLSASQFQANNLEHLKMLSNMGITILTSADGRIQLLHTFSNARTVQDAEEGLMFMQEMVELSRRQAKESETRPEAVTYLRKDIEGFKEVTLIGGPAQFGPKLRGNSKIIGKPVLTEPAEGCDTLVNAKMIEGNIALVSRGNCMFIEKAKIIQEAGALAGIVLDTTIGSSSTTSPMFAMSGDGTTTDDIKIPFVFLFNTEATELVRAIIDSDNDIVVTIGDYIGDDILLKSPDDDKSMFERIKSSVKEFLSRPVSSQSPTGGSQNTIVAPIELKIDNEIIKSEELIIEHQKLRAFIPKNLINEDKKSRQIIPLIKITTDANIVIEPPLKNTITTKKISPNLSDIDLSSTEKVWYAVKQIIMNQIYAKSKKPPFKIIPLTQIEGYYDWLEKERNEPTDNTIIKKNLNTIELVNWFLKELSDIEPKLEAFDPFNGLPPNLAKKLKSILLQVNKNSKEMEALIESYKVYDNLLENIQDVLKNLRSEFHKVAKVSKDNTTPVLNDDILAKQFIDDEQPKDDDKEKIITEENEELNLTNEVVSDEGAIKKSENKFDDEL</sequence>
<dbReference type="InterPro" id="IPR036026">
    <property type="entry name" value="Seven-hairpin_glycosidases"/>
</dbReference>
<evidence type="ECO:0000256" key="2">
    <source>
        <dbReference type="ARBA" id="ARBA00007658"/>
    </source>
</evidence>
<evidence type="ECO:0000256" key="5">
    <source>
        <dbReference type="PIRSR" id="PIRSR601382-1"/>
    </source>
</evidence>
<dbReference type="OrthoDB" id="8118055at2759"/>
<feature type="active site" evidence="5">
    <location>
        <position position="391"/>
    </location>
</feature>
<dbReference type="SUPFAM" id="SSF48225">
    <property type="entry name" value="Seven-hairpin glycosidases"/>
    <property type="match status" value="1"/>
</dbReference>
<keyword evidence="3" id="KW-0256">Endoplasmic reticulum</keyword>
<comment type="caution">
    <text evidence="10">The sequence shown here is derived from an EMBL/GenBank/DDBJ whole genome shotgun (WGS) entry which is preliminary data.</text>
</comment>
<accession>A0A835CWG5</accession>
<dbReference type="EMBL" id="JACMRX010000001">
    <property type="protein sequence ID" value="KAF7996333.1"/>
    <property type="molecule type" value="Genomic_DNA"/>
</dbReference>
<dbReference type="InterPro" id="IPR003137">
    <property type="entry name" value="PA_domain"/>
</dbReference>
<evidence type="ECO:0000256" key="4">
    <source>
        <dbReference type="ARBA" id="ARBA00023180"/>
    </source>
</evidence>
<dbReference type="SUPFAM" id="SSF52025">
    <property type="entry name" value="PA domain"/>
    <property type="match status" value="1"/>
</dbReference>
<evidence type="ECO:0000256" key="7">
    <source>
        <dbReference type="RuleBase" id="RU361193"/>
    </source>
</evidence>
<evidence type="ECO:0000256" key="1">
    <source>
        <dbReference type="ARBA" id="ARBA00004240"/>
    </source>
</evidence>
<keyword evidence="6" id="KW-0106">Calcium</keyword>
<keyword evidence="7" id="KW-0378">Hydrolase</keyword>
<dbReference type="InterPro" id="IPR046450">
    <property type="entry name" value="PA_dom_sf"/>
</dbReference>
<feature type="active site" description="Proton donor" evidence="5">
    <location>
        <position position="134"/>
    </location>
</feature>
<evidence type="ECO:0000313" key="11">
    <source>
        <dbReference type="Proteomes" id="UP000639338"/>
    </source>
</evidence>
<feature type="signal peptide" evidence="8">
    <location>
        <begin position="1"/>
        <end position="22"/>
    </location>
</feature>
<reference evidence="10 11" key="1">
    <citation type="submission" date="2020-08" db="EMBL/GenBank/DDBJ databases">
        <title>Aphidius gifuensis genome sequencing and assembly.</title>
        <authorList>
            <person name="Du Z."/>
        </authorList>
    </citation>
    <scope>NUCLEOTIDE SEQUENCE [LARGE SCALE GENOMIC DNA]</scope>
    <source>
        <strain evidence="10">YNYX2018</strain>
        <tissue evidence="10">Adults</tissue>
    </source>
</reference>
<feature type="chain" id="PRO_5032885052" description="alpha-1,2-Mannosidase" evidence="8">
    <location>
        <begin position="23"/>
        <end position="1094"/>
    </location>
</feature>
<evidence type="ECO:0000256" key="8">
    <source>
        <dbReference type="SAM" id="SignalP"/>
    </source>
</evidence>
<dbReference type="GO" id="GO:0005509">
    <property type="term" value="F:calcium ion binding"/>
    <property type="evidence" value="ECO:0007669"/>
    <property type="project" value="InterPro"/>
</dbReference>
<name>A0A835CWG5_APHGI</name>
<dbReference type="Gene3D" id="1.50.10.10">
    <property type="match status" value="1"/>
</dbReference>
<protein>
    <recommendedName>
        <fullName evidence="7">alpha-1,2-Mannosidase</fullName>
        <ecNumber evidence="7">3.2.1.-</ecNumber>
    </recommendedName>
</protein>
<comment type="cofactor">
    <cofactor evidence="6">
        <name>Ca(2+)</name>
        <dbReference type="ChEBI" id="CHEBI:29108"/>
    </cofactor>
</comment>
<keyword evidence="11" id="KW-1185">Reference proteome</keyword>
<dbReference type="GO" id="GO:0005975">
    <property type="term" value="P:carbohydrate metabolic process"/>
    <property type="evidence" value="ECO:0007669"/>
    <property type="project" value="InterPro"/>
</dbReference>
<dbReference type="PANTHER" id="PTHR45679:SF2">
    <property type="entry name" value="ER DEGRADATION-ENHANCING ALPHA-MANNOSIDASE-LIKE PROTEIN 3"/>
    <property type="match status" value="1"/>
</dbReference>
<dbReference type="Pfam" id="PF01532">
    <property type="entry name" value="Glyco_hydro_47"/>
    <property type="match status" value="1"/>
</dbReference>
<keyword evidence="6" id="KW-0479">Metal-binding</keyword>
<dbReference type="AlphaFoldDB" id="A0A835CWG5"/>
<dbReference type="Proteomes" id="UP000639338">
    <property type="component" value="Unassembled WGS sequence"/>
</dbReference>
<keyword evidence="4" id="KW-0325">Glycoprotein</keyword>
<dbReference type="InterPro" id="IPR012341">
    <property type="entry name" value="6hp_glycosidase-like_sf"/>
</dbReference>
<evidence type="ECO:0000256" key="6">
    <source>
        <dbReference type="PIRSR" id="PIRSR601382-2"/>
    </source>
</evidence>
<dbReference type="GO" id="GO:0004571">
    <property type="term" value="F:mannosyl-oligosaccharide 1,2-alpha-mannosidase activity"/>
    <property type="evidence" value="ECO:0007669"/>
    <property type="project" value="InterPro"/>
</dbReference>
<evidence type="ECO:0000313" key="10">
    <source>
        <dbReference type="EMBL" id="KAF7996333.1"/>
    </source>
</evidence>
<proteinExistence type="inferred from homology"/>
<dbReference type="GO" id="GO:0044322">
    <property type="term" value="C:endoplasmic reticulum quality control compartment"/>
    <property type="evidence" value="ECO:0007669"/>
    <property type="project" value="GOC"/>
</dbReference>
<dbReference type="InterPro" id="IPR001382">
    <property type="entry name" value="Glyco_hydro_47"/>
</dbReference>
<feature type="domain" description="PA" evidence="9">
    <location>
        <begin position="654"/>
        <end position="744"/>
    </location>
</feature>
<dbReference type="Pfam" id="PF02225">
    <property type="entry name" value="PA"/>
    <property type="match status" value="1"/>
</dbReference>
<dbReference type="Gene3D" id="3.50.30.30">
    <property type="match status" value="1"/>
</dbReference>
<evidence type="ECO:0000256" key="3">
    <source>
        <dbReference type="ARBA" id="ARBA00022824"/>
    </source>
</evidence>
<evidence type="ECO:0000259" key="9">
    <source>
        <dbReference type="Pfam" id="PF02225"/>
    </source>
</evidence>
<keyword evidence="8" id="KW-0732">Signal</keyword>
<feature type="binding site" evidence="6">
    <location>
        <position position="477"/>
    </location>
    <ligand>
        <name>Ca(2+)</name>
        <dbReference type="ChEBI" id="CHEBI:29108"/>
    </ligand>
</feature>
<comment type="subcellular location">
    <subcellularLocation>
        <location evidence="1">Endoplasmic reticulum</location>
    </subcellularLocation>
</comment>
<dbReference type="PANTHER" id="PTHR45679">
    <property type="entry name" value="ER DEGRADATION-ENHANCING ALPHA-MANNOSIDASE-LIKE PROTEIN 2"/>
    <property type="match status" value="1"/>
</dbReference>
<dbReference type="GO" id="GO:1904380">
    <property type="term" value="P:endoplasmic reticulum mannose trimming"/>
    <property type="evidence" value="ECO:0007669"/>
    <property type="project" value="InterPro"/>
</dbReference>
<comment type="similarity">
    <text evidence="2 7">Belongs to the glycosyl hydrolase 47 family.</text>
</comment>
<dbReference type="PRINTS" id="PR00747">
    <property type="entry name" value="GLYHDRLASE47"/>
</dbReference>
<keyword evidence="7" id="KW-0326">Glycosidase</keyword>
<gene>
    <name evidence="10" type="ORF">HCN44_001965</name>
</gene>
<dbReference type="GO" id="GO:0016020">
    <property type="term" value="C:membrane"/>
    <property type="evidence" value="ECO:0007669"/>
    <property type="project" value="InterPro"/>
</dbReference>
<dbReference type="InterPro" id="IPR044674">
    <property type="entry name" value="EDEM1/2/3"/>
</dbReference>
<feature type="active site" evidence="5">
    <location>
        <position position="279"/>
    </location>
</feature>
<organism evidence="10 11">
    <name type="scientific">Aphidius gifuensis</name>
    <name type="common">Parasitoid wasp</name>
    <dbReference type="NCBI Taxonomy" id="684658"/>
    <lineage>
        <taxon>Eukaryota</taxon>
        <taxon>Metazoa</taxon>
        <taxon>Ecdysozoa</taxon>
        <taxon>Arthropoda</taxon>
        <taxon>Hexapoda</taxon>
        <taxon>Insecta</taxon>
        <taxon>Pterygota</taxon>
        <taxon>Neoptera</taxon>
        <taxon>Endopterygota</taxon>
        <taxon>Hymenoptera</taxon>
        <taxon>Apocrita</taxon>
        <taxon>Ichneumonoidea</taxon>
        <taxon>Braconidae</taxon>
        <taxon>Aphidiinae</taxon>
        <taxon>Aphidius</taxon>
    </lineage>
</organism>